<evidence type="ECO:0000256" key="1">
    <source>
        <dbReference type="SAM" id="MobiDB-lite"/>
    </source>
</evidence>
<organism evidence="3 4">
    <name type="scientific">Jiella sonneratiae</name>
    <dbReference type="NCBI Taxonomy" id="2816856"/>
    <lineage>
        <taxon>Bacteria</taxon>
        <taxon>Pseudomonadati</taxon>
        <taxon>Pseudomonadota</taxon>
        <taxon>Alphaproteobacteria</taxon>
        <taxon>Hyphomicrobiales</taxon>
        <taxon>Aurantimonadaceae</taxon>
        <taxon>Jiella</taxon>
    </lineage>
</organism>
<evidence type="ECO:0000313" key="3">
    <source>
        <dbReference type="EMBL" id="MBO0903474.1"/>
    </source>
</evidence>
<feature type="signal peptide" evidence="2">
    <location>
        <begin position="1"/>
        <end position="32"/>
    </location>
</feature>
<proteinExistence type="predicted"/>
<accession>A0ABS3J1E2</accession>
<gene>
    <name evidence="3" type="ORF">J1C47_07450</name>
</gene>
<sequence>MMTSSPTAGSRRIAPAAIAAAVFFAQAGLVLAQDGATPREVPKDFVLPGPAPTNAPVGTGSGAAAKAGESAPEAGPSKSGQAAQNPVNFARAPAPATTDWPCIQRRVERISAGQIWGGPALPDAGEVEVDPTLRRLLDTVSARRTPLADAEAAVKDYLGGLPEAERETGAGRFVALLLDRLNAERSQIMSGIERYGAKQKALAARLRKETTAFSTHQNNPTANPTALDDARQQLLWDTRVFNERRQSLSYVCEVPTLIEQRAFALGRAAERAL</sequence>
<dbReference type="EMBL" id="JAFMPY010000006">
    <property type="protein sequence ID" value="MBO0903474.1"/>
    <property type="molecule type" value="Genomic_DNA"/>
</dbReference>
<evidence type="ECO:0008006" key="5">
    <source>
        <dbReference type="Google" id="ProtNLM"/>
    </source>
</evidence>
<reference evidence="3 4" key="1">
    <citation type="submission" date="2021-03" db="EMBL/GenBank/DDBJ databases">
        <title>Whole genome sequence of Jiella sp. MQZ13P-4.</title>
        <authorList>
            <person name="Tuo L."/>
        </authorList>
    </citation>
    <scope>NUCLEOTIDE SEQUENCE [LARGE SCALE GENOMIC DNA]</scope>
    <source>
        <strain evidence="3 4">MQZ13P-4</strain>
    </source>
</reference>
<dbReference type="RefSeq" id="WP_207350118.1">
    <property type="nucleotide sequence ID" value="NZ_JAFMPY010000006.1"/>
</dbReference>
<comment type="caution">
    <text evidence="3">The sequence shown here is derived from an EMBL/GenBank/DDBJ whole genome shotgun (WGS) entry which is preliminary data.</text>
</comment>
<feature type="compositionally biased region" description="Low complexity" evidence="1">
    <location>
        <begin position="62"/>
        <end position="76"/>
    </location>
</feature>
<keyword evidence="4" id="KW-1185">Reference proteome</keyword>
<feature type="chain" id="PRO_5045874715" description="LTXXQ motif family protein" evidence="2">
    <location>
        <begin position="33"/>
        <end position="273"/>
    </location>
</feature>
<dbReference type="Proteomes" id="UP000664288">
    <property type="component" value="Unassembled WGS sequence"/>
</dbReference>
<name>A0ABS3J1E2_9HYPH</name>
<feature type="region of interest" description="Disordered" evidence="1">
    <location>
        <begin position="41"/>
        <end position="84"/>
    </location>
</feature>
<protein>
    <recommendedName>
        <fullName evidence="5">LTXXQ motif family protein</fullName>
    </recommendedName>
</protein>
<evidence type="ECO:0000313" key="4">
    <source>
        <dbReference type="Proteomes" id="UP000664288"/>
    </source>
</evidence>
<keyword evidence="2" id="KW-0732">Signal</keyword>
<evidence type="ECO:0000256" key="2">
    <source>
        <dbReference type="SAM" id="SignalP"/>
    </source>
</evidence>